<keyword evidence="6" id="KW-0931">ER-Golgi transport</keyword>
<name>A0A1B6BYJ1_9HEMI</name>
<evidence type="ECO:0000256" key="3">
    <source>
        <dbReference type="ARBA" id="ARBA00007051"/>
    </source>
</evidence>
<evidence type="ECO:0000256" key="5">
    <source>
        <dbReference type="ARBA" id="ARBA00022448"/>
    </source>
</evidence>
<dbReference type="GO" id="GO:0005794">
    <property type="term" value="C:Golgi apparatus"/>
    <property type="evidence" value="ECO:0007669"/>
    <property type="project" value="UniProtKB-SubCell"/>
</dbReference>
<feature type="domain" description="Trafficking protein particle complex subunit 11" evidence="8">
    <location>
        <begin position="265"/>
        <end position="518"/>
    </location>
</feature>
<evidence type="ECO:0000256" key="1">
    <source>
        <dbReference type="ARBA" id="ARBA00001995"/>
    </source>
</evidence>
<evidence type="ECO:0000259" key="8">
    <source>
        <dbReference type="Pfam" id="PF11817"/>
    </source>
</evidence>
<gene>
    <name evidence="10" type="ORF">g.12604</name>
</gene>
<dbReference type="GO" id="GO:0016192">
    <property type="term" value="P:vesicle-mediated transport"/>
    <property type="evidence" value="ECO:0007669"/>
    <property type="project" value="UniProtKB-KW"/>
</dbReference>
<reference evidence="10" key="1">
    <citation type="submission" date="2015-12" db="EMBL/GenBank/DDBJ databases">
        <title>De novo transcriptome assembly of four potential Pierce s Disease insect vectors from Arizona vineyards.</title>
        <authorList>
            <person name="Tassone E.E."/>
        </authorList>
    </citation>
    <scope>NUCLEOTIDE SEQUENCE</scope>
</reference>
<dbReference type="InterPro" id="IPR025876">
    <property type="entry name" value="TRAPPC11_C"/>
</dbReference>
<comment type="function">
    <text evidence="1">Involved in endoplasmic reticulum to Golgi apparatus trafficking at a very early stage.</text>
</comment>
<evidence type="ECO:0000256" key="4">
    <source>
        <dbReference type="ARBA" id="ARBA00021520"/>
    </source>
</evidence>
<dbReference type="Pfam" id="PF12742">
    <property type="entry name" value="Gryzun-like"/>
    <property type="match status" value="1"/>
</dbReference>
<dbReference type="PANTHER" id="PTHR14374:SF0">
    <property type="entry name" value="TRAFFICKING PROTEIN PARTICLE COMPLEX SUBUNIT 11"/>
    <property type="match status" value="1"/>
</dbReference>
<dbReference type="EMBL" id="GEDC01030951">
    <property type="protein sequence ID" value="JAS06347.1"/>
    <property type="molecule type" value="Transcribed_RNA"/>
</dbReference>
<organism evidence="10">
    <name type="scientific">Clastoptera arizonana</name>
    <name type="common">Arizona spittle bug</name>
    <dbReference type="NCBI Taxonomy" id="38151"/>
    <lineage>
        <taxon>Eukaryota</taxon>
        <taxon>Metazoa</taxon>
        <taxon>Ecdysozoa</taxon>
        <taxon>Arthropoda</taxon>
        <taxon>Hexapoda</taxon>
        <taxon>Insecta</taxon>
        <taxon>Pterygota</taxon>
        <taxon>Neoptera</taxon>
        <taxon>Paraneoptera</taxon>
        <taxon>Hemiptera</taxon>
        <taxon>Auchenorrhyncha</taxon>
        <taxon>Cercopoidea</taxon>
        <taxon>Clastopteridae</taxon>
        <taxon>Clastoptera</taxon>
    </lineage>
</organism>
<feature type="domain" description="Trafficking protein particle complex subunit 11 C-terminal" evidence="9">
    <location>
        <begin position="1005"/>
        <end position="1061"/>
    </location>
</feature>
<comment type="subcellular location">
    <subcellularLocation>
        <location evidence="2">Golgi apparatus</location>
        <location evidence="2">cis-Golgi network</location>
    </subcellularLocation>
</comment>
<keyword evidence="7" id="KW-0333">Golgi apparatus</keyword>
<dbReference type="Pfam" id="PF11817">
    <property type="entry name" value="Foie-gras_1"/>
    <property type="match status" value="1"/>
</dbReference>
<keyword evidence="5" id="KW-0813">Transport</keyword>
<accession>A0A1B6BYJ1</accession>
<comment type="similarity">
    <text evidence="3">Belongs to the TRAPPC11 family.</text>
</comment>
<evidence type="ECO:0000256" key="2">
    <source>
        <dbReference type="ARBA" id="ARBA00004222"/>
    </source>
</evidence>
<dbReference type="AlphaFoldDB" id="A0A1B6BYJ1"/>
<evidence type="ECO:0000313" key="10">
    <source>
        <dbReference type="EMBL" id="JAS06347.1"/>
    </source>
</evidence>
<dbReference type="PANTHER" id="PTHR14374">
    <property type="entry name" value="FOIE GRAS"/>
    <property type="match status" value="1"/>
</dbReference>
<dbReference type="InterPro" id="IPR021773">
    <property type="entry name" value="TPC11"/>
</dbReference>
<sequence length="1106" mass="124885">MATEDWLEFPSEISLIPLPLVGVAGLDTVNNAIHRNIWEALINSRRQDHPGVHFKLLGPVHEFPPLKPKRNTYEWYIPKGILKRNWMEKHLKELPAVVVIFYDLDWDDPDWPEKKIECKSRVQSIRAALEGRNTRLGVVLIQTKAPLPTGEDLLAGERATTLCTACEINPKCLFVLPHADHLQGYVLRLENAFYELAQSYYQQEIRHVKSHREHLIKTTHQYLFVRHQFKMAFLSELKQDNRTAQMQYSQAYSNLLDLRVIDTHIMELKTVAGFIVYKLCRLLFALSQPRDAISQFRSFIDHFRSKIGPKELAFQHHAWLSKQSNIFGDLFEQAIRTGLPAVQTMHPGYYYEQAARQAVDRKLACLELCQSVTQYPNSDPLVGSDGMEFFGQRPWRAGNLSVQPADPIKEREGILAYQYIEKFKINHSAIIIGLLGNAISQFKTYRCPRMRRHLVIQMADEYYSSKDYGKSLTLLSHMLWDYRNEGWSFLLTNLLNRALCCAYLTASINEYIELALEASGRFSQQHKIRVLENLMSVIQGKVPEPEPGLEEEDIKAANNLWSKVSDPSKTPQTIDMSNFTSCIECKAQFTQAVSNVVEITILIRCKFAKSIQFSRLSVCVNNPSVSNEFAICGDGEAGGPNLLFEPGEVRTFMCQFKPDPKDVGKEIQIGSILLDLGNDNNGGRHVILRFTGNDSDSVTKYPEFEHFRFYPPELLDFMNFTPKVNITLAFPHPLLEINLTHSAPALQGAWQCIMAELTNPDSGPMTQVTLHVAVKPTSEEPTVEQSTEMCEVVSSGLLSVPLSLPLPDIQAEGSIKKQFYLRSHSLLTKSLVVTASYTNHTGDQCAKEVTLDITVEKAMEVTTLFLSTKFESVGKLYAREPFIISPQIDCLSPFPIVIHKTELWLPDEVSKELGEYKCQLSGITLNQGDCGSSVACLVVNQPSEQPLPLGTFVVHWSREDGEVSVMHIPLATVRINSCPLHLELSMPAHGWVRTPLHVAYILHNNTLGLLNVSLNIDPSDAFMFAGHKQIQFRVLPESFQKLEYNLYPLLSGLVALPQIKIAVTPETITQQQISELIDRVVPSHVYIMPQAKVRSTADVSTVKASS</sequence>
<proteinExistence type="inferred from homology"/>
<protein>
    <recommendedName>
        <fullName evidence="4">Trafficking protein particle complex subunit 11</fullName>
    </recommendedName>
</protein>
<evidence type="ECO:0000256" key="7">
    <source>
        <dbReference type="ARBA" id="ARBA00023034"/>
    </source>
</evidence>
<evidence type="ECO:0000256" key="6">
    <source>
        <dbReference type="ARBA" id="ARBA00022892"/>
    </source>
</evidence>
<evidence type="ECO:0000259" key="9">
    <source>
        <dbReference type="Pfam" id="PF12742"/>
    </source>
</evidence>